<gene>
    <name evidence="2" type="ORF">J2D77_08650</name>
</gene>
<protein>
    <submittedName>
        <fullName evidence="2">Antibiotic biosynthesis monooxygenase</fullName>
    </submittedName>
</protein>
<dbReference type="PANTHER" id="PTHR33336">
    <property type="entry name" value="QUINOL MONOOXYGENASE YGIN-RELATED"/>
    <property type="match status" value="1"/>
</dbReference>
<dbReference type="InterPro" id="IPR050744">
    <property type="entry name" value="AI-2_Isomerase_LsrG"/>
</dbReference>
<keyword evidence="2" id="KW-0560">Oxidoreductase</keyword>
<feature type="domain" description="ABM" evidence="1">
    <location>
        <begin position="5"/>
        <end position="93"/>
    </location>
</feature>
<evidence type="ECO:0000313" key="3">
    <source>
        <dbReference type="Proteomes" id="UP000664073"/>
    </source>
</evidence>
<sequence>MSDEISVVAILKAKPGCEAAVAAAMVAGIAPSRAEAGNRSYVPTRDQDDPHTLMFVERWASRQAFAEHLETPHFKLLAATLESLLSEPPKIHMLEALPT</sequence>
<dbReference type="Gene3D" id="3.30.70.100">
    <property type="match status" value="1"/>
</dbReference>
<dbReference type="RefSeq" id="WP_207845864.1">
    <property type="nucleotide sequence ID" value="NZ_JAFVMH010000003.1"/>
</dbReference>
<name>A0A939HLX8_9PROT</name>
<dbReference type="InterPro" id="IPR007138">
    <property type="entry name" value="ABM_dom"/>
</dbReference>
<dbReference type="InterPro" id="IPR011008">
    <property type="entry name" value="Dimeric_a/b-barrel"/>
</dbReference>
<comment type="caution">
    <text evidence="2">The sequence shown here is derived from an EMBL/GenBank/DDBJ whole genome shotgun (WGS) entry which is preliminary data.</text>
</comment>
<dbReference type="PANTHER" id="PTHR33336:SF3">
    <property type="entry name" value="ABM DOMAIN-CONTAINING PROTEIN"/>
    <property type="match status" value="1"/>
</dbReference>
<dbReference type="PROSITE" id="PS51725">
    <property type="entry name" value="ABM"/>
    <property type="match status" value="1"/>
</dbReference>
<evidence type="ECO:0000313" key="2">
    <source>
        <dbReference type="EMBL" id="MBO1325215.1"/>
    </source>
</evidence>
<accession>A0A939HLX8</accession>
<dbReference type="SUPFAM" id="SSF54909">
    <property type="entry name" value="Dimeric alpha+beta barrel"/>
    <property type="match status" value="1"/>
</dbReference>
<evidence type="ECO:0000259" key="1">
    <source>
        <dbReference type="PROSITE" id="PS51725"/>
    </source>
</evidence>
<dbReference type="GO" id="GO:0005829">
    <property type="term" value="C:cytosol"/>
    <property type="evidence" value="ECO:0007669"/>
    <property type="project" value="TreeGrafter"/>
</dbReference>
<keyword evidence="3" id="KW-1185">Reference proteome</keyword>
<dbReference type="Pfam" id="PF03992">
    <property type="entry name" value="ABM"/>
    <property type="match status" value="1"/>
</dbReference>
<proteinExistence type="predicted"/>
<dbReference type="Proteomes" id="UP000664073">
    <property type="component" value="Unassembled WGS sequence"/>
</dbReference>
<dbReference type="EMBL" id="JAFVMH010000003">
    <property type="protein sequence ID" value="MBO1325215.1"/>
    <property type="molecule type" value="Genomic_DNA"/>
</dbReference>
<organism evidence="2 3">
    <name type="scientific">Acetobacter garciniae</name>
    <dbReference type="NCBI Taxonomy" id="2817435"/>
    <lineage>
        <taxon>Bacteria</taxon>
        <taxon>Pseudomonadati</taxon>
        <taxon>Pseudomonadota</taxon>
        <taxon>Alphaproteobacteria</taxon>
        <taxon>Acetobacterales</taxon>
        <taxon>Acetobacteraceae</taxon>
        <taxon>Acetobacter</taxon>
    </lineage>
</organism>
<keyword evidence="2" id="KW-0503">Monooxygenase</keyword>
<dbReference type="AlphaFoldDB" id="A0A939HLX8"/>
<reference evidence="2" key="1">
    <citation type="submission" date="2021-03" db="EMBL/GenBank/DDBJ databases">
        <title>The complete genome sequence of Acetobacter sp. TBRC 12339.</title>
        <authorList>
            <person name="Charoenyingcharoen P."/>
            <person name="Yukphan P."/>
        </authorList>
    </citation>
    <scope>NUCLEOTIDE SEQUENCE</scope>
    <source>
        <strain evidence="2">TBRC 12339</strain>
    </source>
</reference>
<dbReference type="GO" id="GO:0004497">
    <property type="term" value="F:monooxygenase activity"/>
    <property type="evidence" value="ECO:0007669"/>
    <property type="project" value="UniProtKB-KW"/>
</dbReference>